<gene>
    <name evidence="1" type="ORF">VR7878_02169</name>
</gene>
<proteinExistence type="predicted"/>
<sequence>MVTSLAIYTWVTIITINGYQMLACLCDLCTITLVFHITDT</sequence>
<organism evidence="1 2">
    <name type="scientific">Vibrio ruber (strain DSM 16370 / JCM 11486 / BCRC 17186 / CECT 7878 / LMG 23124 / VR1)</name>
    <dbReference type="NCBI Taxonomy" id="1123498"/>
    <lineage>
        <taxon>Bacteria</taxon>
        <taxon>Pseudomonadati</taxon>
        <taxon>Pseudomonadota</taxon>
        <taxon>Gammaproteobacteria</taxon>
        <taxon>Vibrionales</taxon>
        <taxon>Vibrionaceae</taxon>
        <taxon>Vibrio</taxon>
    </lineage>
</organism>
<dbReference type="AlphaFoldDB" id="A0A1R4LL51"/>
<dbReference type="STRING" id="1123498.VR7878_02169"/>
<evidence type="ECO:0000313" key="2">
    <source>
        <dbReference type="Proteomes" id="UP000188276"/>
    </source>
</evidence>
<evidence type="ECO:0000313" key="1">
    <source>
        <dbReference type="EMBL" id="SJN57188.1"/>
    </source>
</evidence>
<accession>A0A1R4LL51</accession>
<protein>
    <submittedName>
        <fullName evidence="1">Uncharacterized protein</fullName>
    </submittedName>
</protein>
<reference evidence="2" key="1">
    <citation type="submission" date="2017-02" db="EMBL/GenBank/DDBJ databases">
        <authorList>
            <person name="Rodrigo-Torres L."/>
            <person name="Arahal R.D."/>
            <person name="Lucena T."/>
        </authorList>
    </citation>
    <scope>NUCLEOTIDE SEQUENCE [LARGE SCALE GENOMIC DNA]</scope>
    <source>
        <strain evidence="2">CECT 7878</strain>
    </source>
</reference>
<name>A0A1R4LL51_VIBR1</name>
<dbReference type="Proteomes" id="UP000188276">
    <property type="component" value="Unassembled WGS sequence"/>
</dbReference>
<keyword evidence="2" id="KW-1185">Reference proteome</keyword>
<dbReference type="EMBL" id="FULE01000031">
    <property type="protein sequence ID" value="SJN57188.1"/>
    <property type="molecule type" value="Genomic_DNA"/>
</dbReference>